<dbReference type="Pfam" id="PF01627">
    <property type="entry name" value="Hpt"/>
    <property type="match status" value="1"/>
</dbReference>
<evidence type="ECO:0000256" key="5">
    <source>
        <dbReference type="ARBA" id="ARBA00022553"/>
    </source>
</evidence>
<dbReference type="FunFam" id="3.30.565.10:FF:000016">
    <property type="entry name" value="Chemotaxis protein CheA, putative"/>
    <property type="match status" value="1"/>
</dbReference>
<dbReference type="Pfam" id="PF07194">
    <property type="entry name" value="P2"/>
    <property type="match status" value="1"/>
</dbReference>
<keyword evidence="8" id="KW-0902">Two-component regulatory system</keyword>
<dbReference type="InterPro" id="IPR004358">
    <property type="entry name" value="Sig_transdc_His_kin-like_C"/>
</dbReference>
<dbReference type="InterPro" id="IPR002545">
    <property type="entry name" value="CheW-lke_dom"/>
</dbReference>
<dbReference type="GO" id="GO:0000155">
    <property type="term" value="F:phosphorelay sensor kinase activity"/>
    <property type="evidence" value="ECO:0007669"/>
    <property type="project" value="InterPro"/>
</dbReference>
<evidence type="ECO:0000256" key="2">
    <source>
        <dbReference type="ARBA" id="ARBA00012438"/>
    </source>
</evidence>
<evidence type="ECO:0000256" key="7">
    <source>
        <dbReference type="ARBA" id="ARBA00022777"/>
    </source>
</evidence>
<feature type="domain" description="Histidine kinase" evidence="10">
    <location>
        <begin position="268"/>
        <end position="501"/>
    </location>
</feature>
<dbReference type="CDD" id="cd00088">
    <property type="entry name" value="HPT"/>
    <property type="match status" value="1"/>
</dbReference>
<feature type="modified residue" description="Phosphohistidine" evidence="9">
    <location>
        <position position="52"/>
    </location>
</feature>
<dbReference type="GO" id="GO:0006935">
    <property type="term" value="P:chemotaxis"/>
    <property type="evidence" value="ECO:0007669"/>
    <property type="project" value="UniProtKB-KW"/>
</dbReference>
<name>A0A4R3YMW4_9FIRM</name>
<evidence type="ECO:0000313" key="12">
    <source>
        <dbReference type="EMBL" id="TCV93572.1"/>
    </source>
</evidence>
<evidence type="ECO:0000256" key="9">
    <source>
        <dbReference type="PROSITE-ProRule" id="PRU00110"/>
    </source>
</evidence>
<dbReference type="SUPFAM" id="SSF50341">
    <property type="entry name" value="CheW-like"/>
    <property type="match status" value="1"/>
</dbReference>
<keyword evidence="7 12" id="KW-0418">Kinase</keyword>
<keyword evidence="6" id="KW-0808">Transferase</keyword>
<dbReference type="InterPro" id="IPR003594">
    <property type="entry name" value="HATPase_dom"/>
</dbReference>
<dbReference type="PROSITE" id="PS50109">
    <property type="entry name" value="HIS_KIN"/>
    <property type="match status" value="1"/>
</dbReference>
<evidence type="ECO:0000259" key="10">
    <source>
        <dbReference type="PROSITE" id="PS50109"/>
    </source>
</evidence>
<keyword evidence="13" id="KW-1185">Reference proteome</keyword>
<evidence type="ECO:0000256" key="3">
    <source>
        <dbReference type="ARBA" id="ARBA00021495"/>
    </source>
</evidence>
<evidence type="ECO:0000259" key="11">
    <source>
        <dbReference type="PROSITE" id="PS50894"/>
    </source>
</evidence>
<feature type="domain" description="HPt" evidence="11">
    <location>
        <begin position="4"/>
        <end position="112"/>
    </location>
</feature>
<evidence type="ECO:0000313" key="13">
    <source>
        <dbReference type="Proteomes" id="UP000295515"/>
    </source>
</evidence>
<organism evidence="12 13">
    <name type="scientific">Longibaculum muris</name>
    <dbReference type="NCBI Taxonomy" id="1796628"/>
    <lineage>
        <taxon>Bacteria</taxon>
        <taxon>Bacillati</taxon>
        <taxon>Bacillota</taxon>
        <taxon>Erysipelotrichia</taxon>
        <taxon>Erysipelotrichales</taxon>
        <taxon>Coprobacillaceae</taxon>
        <taxon>Longibaculum</taxon>
    </lineage>
</organism>
<dbReference type="InterPro" id="IPR036061">
    <property type="entry name" value="CheW-like_dom_sf"/>
</dbReference>
<proteinExistence type="predicted"/>
<dbReference type="Gene3D" id="1.20.120.160">
    <property type="entry name" value="HPT domain"/>
    <property type="match status" value="1"/>
</dbReference>
<dbReference type="Pfam" id="PF02518">
    <property type="entry name" value="HATPase_c"/>
    <property type="match status" value="1"/>
</dbReference>
<evidence type="ECO:0000256" key="1">
    <source>
        <dbReference type="ARBA" id="ARBA00000085"/>
    </source>
</evidence>
<keyword evidence="4" id="KW-0145">Chemotaxis</keyword>
<dbReference type="InterPro" id="IPR010808">
    <property type="entry name" value="CheA_P2-bd"/>
</dbReference>
<evidence type="ECO:0000256" key="6">
    <source>
        <dbReference type="ARBA" id="ARBA00022679"/>
    </source>
</evidence>
<sequence>MGFFDKETKGMLEVYMIETSQLIEQLNVILLNSEENQCLSLEDIQNIFRIMHTMKSSSAMMGLEGLSQLTHKMEDIFSVYRDYGQDIQIDEADLFNLLFDVFDFIEKELGLMNDDNYMPVSCEALIEKAKQYHQRLLNKQNVAIKQETFDVENYFKGDGKIVKITFEKEYRMENVRAFMLVHQIEKKCQSIQSYPADLDDSQNADIIQKVGFYLCITTSEFDEVFKTLENGLFVSKCEEITRQSKNVKNQTTLKTSQIQLKKLDTLENISNEIMMNVQYVKDHLKEMGVEDFDDSTLYHLEQLSKQLEETIIQMRLVPIKQIVPKLKRTLRDICQSQNKDVDFIIHCGEIEADQKIVEHLSEALIHILRNAVDHGIEDTAKRLEINKSEKGQIVFDVEIRRGELYISISDDGKGIDVQKIYKIASELSLTDKPIEDYTHFELLNFILTPGFTTNKEVTQYSGRGVGLDVVAHILEEIGGHIYIESELNKGSTFILTLPLSLTTIDSTCFILGEYHCSIPSKYVTYFQNAQLQQVQEINGKKYITLNEELIPFLDLYSYYEVEKPDLKQALLIYFKTATQQGCLLVDQVESNQRLVMKRLPVLLGGAYRNLSGISGISLLSKAHICLNLDVEILIEKWKAGKL</sequence>
<dbReference type="InterPro" id="IPR008207">
    <property type="entry name" value="Sig_transdc_His_kin_Hpt_dom"/>
</dbReference>
<reference evidence="12 13" key="1">
    <citation type="submission" date="2019-03" db="EMBL/GenBank/DDBJ databases">
        <title>Genomic Encyclopedia of Type Strains, Phase IV (KMG-IV): sequencing the most valuable type-strain genomes for metagenomic binning, comparative biology and taxonomic classification.</title>
        <authorList>
            <person name="Goeker M."/>
        </authorList>
    </citation>
    <scope>NUCLEOTIDE SEQUENCE [LARGE SCALE GENOMIC DNA]</scope>
    <source>
        <strain evidence="12 13">DSM 29487</strain>
    </source>
</reference>
<dbReference type="AlphaFoldDB" id="A0A4R3YMW4"/>
<dbReference type="InterPro" id="IPR036641">
    <property type="entry name" value="HPT_dom_sf"/>
</dbReference>
<dbReference type="RefSeq" id="WP_132226480.1">
    <property type="nucleotide sequence ID" value="NZ_JANKBF010000020.1"/>
</dbReference>
<dbReference type="InterPro" id="IPR051315">
    <property type="entry name" value="Bact_Chemotaxis_CheA"/>
</dbReference>
<dbReference type="PANTHER" id="PTHR43395:SF1">
    <property type="entry name" value="CHEMOTAXIS PROTEIN CHEA"/>
    <property type="match status" value="1"/>
</dbReference>
<dbReference type="SMART" id="SM00387">
    <property type="entry name" value="HATPase_c"/>
    <property type="match status" value="1"/>
</dbReference>
<evidence type="ECO:0000256" key="4">
    <source>
        <dbReference type="ARBA" id="ARBA00022500"/>
    </source>
</evidence>
<dbReference type="InterPro" id="IPR005467">
    <property type="entry name" value="His_kinase_dom"/>
</dbReference>
<keyword evidence="5 9" id="KW-0597">Phosphoprotein</keyword>
<dbReference type="Proteomes" id="UP000295515">
    <property type="component" value="Unassembled WGS sequence"/>
</dbReference>
<comment type="catalytic activity">
    <reaction evidence="1">
        <text>ATP + protein L-histidine = ADP + protein N-phospho-L-histidine.</text>
        <dbReference type="EC" id="2.7.13.3"/>
    </reaction>
</comment>
<dbReference type="InterPro" id="IPR035891">
    <property type="entry name" value="CheY-binding_CheA"/>
</dbReference>
<dbReference type="SUPFAM" id="SSF47226">
    <property type="entry name" value="Histidine-containing phosphotransfer domain, HPT domain"/>
    <property type="match status" value="1"/>
</dbReference>
<evidence type="ECO:0000256" key="8">
    <source>
        <dbReference type="ARBA" id="ARBA00023012"/>
    </source>
</evidence>
<accession>A0A4R3YMW4</accession>
<dbReference type="InterPro" id="IPR036890">
    <property type="entry name" value="HATPase_C_sf"/>
</dbReference>
<dbReference type="PROSITE" id="PS50894">
    <property type="entry name" value="HPT"/>
    <property type="match status" value="1"/>
</dbReference>
<dbReference type="SUPFAM" id="SSF55052">
    <property type="entry name" value="CheY-binding domain of CheA"/>
    <property type="match status" value="1"/>
</dbReference>
<dbReference type="SUPFAM" id="SSF55874">
    <property type="entry name" value="ATPase domain of HSP90 chaperone/DNA topoisomerase II/histidine kinase"/>
    <property type="match status" value="1"/>
</dbReference>
<dbReference type="GeneID" id="98916310"/>
<dbReference type="EMBL" id="SMCQ01000023">
    <property type="protein sequence ID" value="TCV93572.1"/>
    <property type="molecule type" value="Genomic_DNA"/>
</dbReference>
<dbReference type="PANTHER" id="PTHR43395">
    <property type="entry name" value="SENSOR HISTIDINE KINASE CHEA"/>
    <property type="match status" value="1"/>
</dbReference>
<dbReference type="Gene3D" id="3.30.565.10">
    <property type="entry name" value="Histidine kinase-like ATPase, C-terminal domain"/>
    <property type="match status" value="1"/>
</dbReference>
<protein>
    <recommendedName>
        <fullName evidence="3">Chemotaxis protein CheA</fullName>
        <ecNumber evidence="2">2.7.13.3</ecNumber>
    </recommendedName>
</protein>
<dbReference type="Gene3D" id="2.30.30.40">
    <property type="entry name" value="SH3 Domains"/>
    <property type="match status" value="1"/>
</dbReference>
<dbReference type="SMART" id="SM00073">
    <property type="entry name" value="HPT"/>
    <property type="match status" value="1"/>
</dbReference>
<gene>
    <name evidence="12" type="ORF">EDD60_1236</name>
</gene>
<dbReference type="Pfam" id="PF01584">
    <property type="entry name" value="CheW"/>
    <property type="match status" value="1"/>
</dbReference>
<dbReference type="EC" id="2.7.13.3" evidence="2"/>
<dbReference type="PRINTS" id="PR00344">
    <property type="entry name" value="BCTRLSENSOR"/>
</dbReference>
<comment type="caution">
    <text evidence="12">The sequence shown here is derived from an EMBL/GenBank/DDBJ whole genome shotgun (WGS) entry which is preliminary data.</text>
</comment>